<sequence>MKLAKSLFLLAFSFGSLATLAQQPLPMPRNIANAYQKGTRSLDGTPGQNYWQNTADYTIKVDYDPTSRRLAGTVDIDYSNNSPDTLKQIVFKLYPNLYQKGAPRAGRIEPKDVSEGVQIERLTLNQEAQNVQKFKPDATNLTLKIKPIPPKQKAKFSITYHYTLNEGSHNRTGQVDSLGAAFVAYFFPRIAVYDDVDGWNRTPYLGPQEFYNDFCRFTTEITVPKDFVVWATGDLTNAKEVLSKKHAKRLQDAEKKDKVIAVIDAKDLKEGGITAANARNTWKFTAQNVVDFAFATSSHYLWNSTSLVVDPKTKRRTRVDVAFNPAHHDFVEVIDFSRKTVEAMSYTFPKWPFPYPHITVFDGLDQMEYPMLVNDNPVETREDAIMLTDHEIFHTMFPFYMGTNETKYGWMDEGWATIGEWLISPIIDPKIKDDYGVQPYAQAAGTEADIPILTLSTQQNGTPFFLNSYPKPALGYLYVKQLLGDELFTKALHHYIQQWNGKHPLPWDFFNAMNAGAGRNLNWFWQRWFFDQGVPDLAITGVQQKAGQYQVTVEAKGTKHVPVELVVTYADNTTTTITRNISVWEKGNTSVPVEFKAEKAVKKLELKGLHIPDVNPMDNVYEVK</sequence>
<dbReference type="Pfam" id="PF01433">
    <property type="entry name" value="Peptidase_M1"/>
    <property type="match status" value="1"/>
</dbReference>
<evidence type="ECO:0000313" key="3">
    <source>
        <dbReference type="EMBL" id="AKQ45985.1"/>
    </source>
</evidence>
<gene>
    <name evidence="3" type="ORF">TH63_10560</name>
</gene>
<dbReference type="GO" id="GO:0008270">
    <property type="term" value="F:zinc ion binding"/>
    <property type="evidence" value="ECO:0007669"/>
    <property type="project" value="InterPro"/>
</dbReference>
<dbReference type="OrthoDB" id="9814383at2"/>
<keyword evidence="4" id="KW-1185">Reference proteome</keyword>
<keyword evidence="1" id="KW-0732">Signal</keyword>
<reference evidence="3 4" key="1">
    <citation type="submission" date="2015-01" db="EMBL/GenBank/DDBJ databases">
        <title>Rufibacter sp./DG31D/ whole genome sequencing.</title>
        <authorList>
            <person name="Kim M.K."/>
            <person name="Srinivasan S."/>
            <person name="Lee J.-J."/>
        </authorList>
    </citation>
    <scope>NUCLEOTIDE SEQUENCE [LARGE SCALE GENOMIC DNA]</scope>
    <source>
        <strain evidence="3 4">DG31D</strain>
    </source>
</reference>
<dbReference type="EMBL" id="CP010777">
    <property type="protein sequence ID" value="AKQ45985.1"/>
    <property type="molecule type" value="Genomic_DNA"/>
</dbReference>
<dbReference type="SUPFAM" id="SSF55486">
    <property type="entry name" value="Metalloproteases ('zincins'), catalytic domain"/>
    <property type="match status" value="1"/>
</dbReference>
<dbReference type="KEGG" id="ruf:TH63_10560"/>
<dbReference type="Proteomes" id="UP000036458">
    <property type="component" value="Chromosome"/>
</dbReference>
<evidence type="ECO:0000259" key="2">
    <source>
        <dbReference type="Pfam" id="PF01433"/>
    </source>
</evidence>
<evidence type="ECO:0000313" key="4">
    <source>
        <dbReference type="Proteomes" id="UP000036458"/>
    </source>
</evidence>
<evidence type="ECO:0000256" key="1">
    <source>
        <dbReference type="SAM" id="SignalP"/>
    </source>
</evidence>
<dbReference type="InterPro" id="IPR027268">
    <property type="entry name" value="Peptidase_M4/M1_CTD_sf"/>
</dbReference>
<dbReference type="GO" id="GO:0008237">
    <property type="term" value="F:metallopeptidase activity"/>
    <property type="evidence" value="ECO:0007669"/>
    <property type="project" value="InterPro"/>
</dbReference>
<dbReference type="CDD" id="cd09604">
    <property type="entry name" value="M1_APN_like"/>
    <property type="match status" value="1"/>
</dbReference>
<dbReference type="AlphaFoldDB" id="A0A0H4VJK4"/>
<feature type="signal peptide" evidence="1">
    <location>
        <begin position="1"/>
        <end position="21"/>
    </location>
</feature>
<dbReference type="InterPro" id="IPR014782">
    <property type="entry name" value="Peptidase_M1_dom"/>
</dbReference>
<proteinExistence type="predicted"/>
<dbReference type="PATRIC" id="fig|1379910.4.peg.2292"/>
<accession>A0A0H4VJK4</accession>
<name>A0A0H4VJK4_9BACT</name>
<dbReference type="RefSeq" id="WP_048920918.1">
    <property type="nucleotide sequence ID" value="NZ_CP010777.1"/>
</dbReference>
<dbReference type="STRING" id="1379910.TH63_10560"/>
<feature type="chain" id="PRO_5005211798" evidence="1">
    <location>
        <begin position="22"/>
        <end position="624"/>
    </location>
</feature>
<organism evidence="3 4">
    <name type="scientific">Rufibacter radiotolerans</name>
    <dbReference type="NCBI Taxonomy" id="1379910"/>
    <lineage>
        <taxon>Bacteria</taxon>
        <taxon>Pseudomonadati</taxon>
        <taxon>Bacteroidota</taxon>
        <taxon>Cytophagia</taxon>
        <taxon>Cytophagales</taxon>
        <taxon>Hymenobacteraceae</taxon>
        <taxon>Rufibacter</taxon>
    </lineage>
</organism>
<feature type="domain" description="Peptidase M1 membrane alanine aminopeptidase" evidence="2">
    <location>
        <begin position="376"/>
        <end position="528"/>
    </location>
</feature>
<dbReference type="Gene3D" id="1.10.390.10">
    <property type="entry name" value="Neutral Protease Domain 2"/>
    <property type="match status" value="1"/>
</dbReference>
<protein>
    <submittedName>
        <fullName evidence="3">Peptidase</fullName>
    </submittedName>
</protein>